<comment type="caution">
    <text evidence="1">The sequence shown here is derived from an EMBL/GenBank/DDBJ whole genome shotgun (WGS) entry which is preliminary data.</text>
</comment>
<keyword evidence="2" id="KW-1185">Reference proteome</keyword>
<dbReference type="EMBL" id="AKAU01000112">
    <property type="protein sequence ID" value="EIM98678.1"/>
    <property type="molecule type" value="Genomic_DNA"/>
</dbReference>
<reference evidence="1 2" key="1">
    <citation type="journal article" date="2012" name="J. Bacteriol.">
        <title>Draft Genome Sequence of the Soil Bacterium Burkholderia terrae Strain BS001, Which Interacts with Fungal Surface Structures.</title>
        <authorList>
            <person name="Nazir R."/>
            <person name="Hansen M.A."/>
            <person name="Sorensen S."/>
            <person name="van Elsas J.D."/>
        </authorList>
    </citation>
    <scope>NUCLEOTIDE SEQUENCE [LARGE SCALE GENOMIC DNA]</scope>
    <source>
        <strain evidence="1 2">BS001</strain>
    </source>
</reference>
<dbReference type="Proteomes" id="UP000004980">
    <property type="component" value="Unassembled WGS sequence"/>
</dbReference>
<organism evidence="1 2">
    <name type="scientific">Paraburkholderia hospita</name>
    <dbReference type="NCBI Taxonomy" id="169430"/>
    <lineage>
        <taxon>Bacteria</taxon>
        <taxon>Pseudomonadati</taxon>
        <taxon>Pseudomonadota</taxon>
        <taxon>Betaproteobacteria</taxon>
        <taxon>Burkholderiales</taxon>
        <taxon>Burkholderiaceae</taxon>
        <taxon>Paraburkholderia</taxon>
    </lineage>
</organism>
<sequence>MSFNRNLHVRTEAVTTSVRRCNPRVGTTHTYVLNGTLLRDVLVDGRWVTVHASNPDESRAA</sequence>
<evidence type="ECO:0000313" key="1">
    <source>
        <dbReference type="EMBL" id="EIM98678.1"/>
    </source>
</evidence>
<dbReference type="RefSeq" id="WP_007585039.1">
    <property type="nucleotide sequence ID" value="NZ_AKAU01000112.1"/>
</dbReference>
<name>A0ABP2PLM1_9BURK</name>
<proteinExistence type="predicted"/>
<evidence type="ECO:0000313" key="2">
    <source>
        <dbReference type="Proteomes" id="UP000004980"/>
    </source>
</evidence>
<gene>
    <name evidence="1" type="ORF">WQE_22743</name>
</gene>
<accession>A0ABP2PLM1</accession>
<protein>
    <submittedName>
        <fullName evidence="1">Uncharacterized protein</fullName>
    </submittedName>
</protein>